<sequence length="63" mass="6610">MADGAQMFDVFGEQRLDLIKAWVASLGQHDGDIVIGHGSVLNNDFTSPSTVVNASGSMSVKST</sequence>
<accession>A0A6J6XLW6</accession>
<organism evidence="1">
    <name type="scientific">freshwater metagenome</name>
    <dbReference type="NCBI Taxonomy" id="449393"/>
    <lineage>
        <taxon>unclassified sequences</taxon>
        <taxon>metagenomes</taxon>
        <taxon>ecological metagenomes</taxon>
    </lineage>
</organism>
<proteinExistence type="predicted"/>
<name>A0A6J6XLW6_9ZZZZ</name>
<gene>
    <name evidence="1" type="ORF">UFOPK2992_00867</name>
</gene>
<evidence type="ECO:0000313" key="1">
    <source>
        <dbReference type="EMBL" id="CAB4798251.1"/>
    </source>
</evidence>
<protein>
    <submittedName>
        <fullName evidence="1">Unannotated protein</fullName>
    </submittedName>
</protein>
<reference evidence="1" key="1">
    <citation type="submission" date="2020-05" db="EMBL/GenBank/DDBJ databases">
        <authorList>
            <person name="Chiriac C."/>
            <person name="Salcher M."/>
            <person name="Ghai R."/>
            <person name="Kavagutti S V."/>
        </authorList>
    </citation>
    <scope>NUCLEOTIDE SEQUENCE</scope>
</reference>
<dbReference type="AlphaFoldDB" id="A0A6J6XLW6"/>
<dbReference type="EMBL" id="CAFAAI010000134">
    <property type="protein sequence ID" value="CAB4798251.1"/>
    <property type="molecule type" value="Genomic_DNA"/>
</dbReference>